<dbReference type="EnsemblPlants" id="OGLUM03G20700.1">
    <property type="protein sequence ID" value="OGLUM03G20700.1"/>
    <property type="gene ID" value="OGLUM03G20700"/>
</dbReference>
<evidence type="ECO:0000256" key="1">
    <source>
        <dbReference type="SAM" id="Phobius"/>
    </source>
</evidence>
<protein>
    <submittedName>
        <fullName evidence="2">Uncharacterized protein</fullName>
    </submittedName>
</protein>
<evidence type="ECO:0000313" key="2">
    <source>
        <dbReference type="EnsemblPlants" id="OGLUM03G20700.1"/>
    </source>
</evidence>
<evidence type="ECO:0000313" key="3">
    <source>
        <dbReference type="Proteomes" id="UP000026961"/>
    </source>
</evidence>
<name>A0A0D9Z8C8_9ORYZ</name>
<dbReference type="HOGENOM" id="CLU_185565_0_0_1"/>
<accession>A0A0D9Z8C8</accession>
<dbReference type="Proteomes" id="UP000026961">
    <property type="component" value="Chromosome 3"/>
</dbReference>
<keyword evidence="1" id="KW-0812">Transmembrane</keyword>
<reference evidence="2" key="2">
    <citation type="submission" date="2018-05" db="EMBL/GenBank/DDBJ databases">
        <title>OgluRS3 (Oryza glumaepatula Reference Sequence Version 3).</title>
        <authorList>
            <person name="Zhang J."/>
            <person name="Kudrna D."/>
            <person name="Lee S."/>
            <person name="Talag J."/>
            <person name="Welchert J."/>
            <person name="Wing R.A."/>
        </authorList>
    </citation>
    <scope>NUCLEOTIDE SEQUENCE [LARGE SCALE GENOMIC DNA]</scope>
</reference>
<sequence>MGPTPIANHHTEERWVAMLGTHPRRQASTCQACLLAVPLSLSPNSLYYVSKGYMFPFPLSYAMCSFFVFGSGATTKDMMHQWGPCAHEEEVWKT</sequence>
<feature type="transmembrane region" description="Helical" evidence="1">
    <location>
        <begin position="53"/>
        <end position="73"/>
    </location>
</feature>
<keyword evidence="1" id="KW-0472">Membrane</keyword>
<keyword evidence="1" id="KW-1133">Transmembrane helix</keyword>
<dbReference type="AlphaFoldDB" id="A0A0D9Z8C8"/>
<keyword evidence="3" id="KW-1185">Reference proteome</keyword>
<proteinExistence type="predicted"/>
<reference evidence="2" key="1">
    <citation type="submission" date="2015-04" db="UniProtKB">
        <authorList>
            <consortium name="EnsemblPlants"/>
        </authorList>
    </citation>
    <scope>IDENTIFICATION</scope>
</reference>
<organism evidence="2">
    <name type="scientific">Oryza glumipatula</name>
    <dbReference type="NCBI Taxonomy" id="40148"/>
    <lineage>
        <taxon>Eukaryota</taxon>
        <taxon>Viridiplantae</taxon>
        <taxon>Streptophyta</taxon>
        <taxon>Embryophyta</taxon>
        <taxon>Tracheophyta</taxon>
        <taxon>Spermatophyta</taxon>
        <taxon>Magnoliopsida</taxon>
        <taxon>Liliopsida</taxon>
        <taxon>Poales</taxon>
        <taxon>Poaceae</taxon>
        <taxon>BOP clade</taxon>
        <taxon>Oryzoideae</taxon>
        <taxon>Oryzeae</taxon>
        <taxon>Oryzinae</taxon>
        <taxon>Oryza</taxon>
    </lineage>
</organism>
<dbReference type="Gramene" id="OGLUM03G20700.1">
    <property type="protein sequence ID" value="OGLUM03G20700.1"/>
    <property type="gene ID" value="OGLUM03G20700"/>
</dbReference>